<feature type="region of interest" description="Disordered" evidence="1">
    <location>
        <begin position="1"/>
        <end position="35"/>
    </location>
</feature>
<gene>
    <name evidence="2" type="ORF">NCTC8271_04049</name>
</gene>
<reference evidence="2 3" key="1">
    <citation type="submission" date="2018-12" db="EMBL/GenBank/DDBJ databases">
        <authorList>
            <consortium name="Pathogen Informatics"/>
        </authorList>
    </citation>
    <scope>NUCLEOTIDE SEQUENCE [LARGE SCALE GENOMIC DNA]</scope>
    <source>
        <strain evidence="2 3">NCTC8271</strain>
    </source>
</reference>
<dbReference type="EMBL" id="LR134148">
    <property type="protein sequence ID" value="VEA40891.1"/>
    <property type="molecule type" value="Genomic_DNA"/>
</dbReference>
<sequence>MSKPKSNKMGVVAAHNSDYGQHDGLRDHHATDQTV</sequence>
<dbReference type="Proteomes" id="UP000273655">
    <property type="component" value="Chromosome 1"/>
</dbReference>
<proteinExistence type="predicted"/>
<protein>
    <submittedName>
        <fullName evidence="2">Uncharacterized protein</fullName>
    </submittedName>
</protein>
<dbReference type="AlphaFoldDB" id="A0A3S4G091"/>
<organism evidence="2 3">
    <name type="scientific">Salmonella enterica I</name>
    <dbReference type="NCBI Taxonomy" id="59201"/>
    <lineage>
        <taxon>Bacteria</taxon>
        <taxon>Pseudomonadati</taxon>
        <taxon>Pseudomonadota</taxon>
        <taxon>Gammaproteobacteria</taxon>
        <taxon>Enterobacterales</taxon>
        <taxon>Enterobacteriaceae</taxon>
        <taxon>Salmonella</taxon>
    </lineage>
</organism>
<evidence type="ECO:0000313" key="2">
    <source>
        <dbReference type="EMBL" id="VEA40891.1"/>
    </source>
</evidence>
<name>A0A3S4G091_SALET</name>
<accession>A0A3S4G091</accession>
<feature type="compositionally biased region" description="Basic and acidic residues" evidence="1">
    <location>
        <begin position="20"/>
        <end position="35"/>
    </location>
</feature>
<evidence type="ECO:0000313" key="3">
    <source>
        <dbReference type="Proteomes" id="UP000273655"/>
    </source>
</evidence>
<evidence type="ECO:0000256" key="1">
    <source>
        <dbReference type="SAM" id="MobiDB-lite"/>
    </source>
</evidence>